<comment type="caution">
    <text evidence="9">The sequence shown here is derived from an EMBL/GenBank/DDBJ whole genome shotgun (WGS) entry which is preliminary data.</text>
</comment>
<dbReference type="InterPro" id="IPR051644">
    <property type="entry name" value="TRAMP_AT-DNA-binding"/>
</dbReference>
<dbReference type="GO" id="GO:0071037">
    <property type="term" value="P:nuclear polyadenylation-dependent snRNA catabolic process"/>
    <property type="evidence" value="ECO:0007669"/>
    <property type="project" value="TreeGrafter"/>
</dbReference>
<dbReference type="Pfam" id="PF00628">
    <property type="entry name" value="PHD"/>
    <property type="match status" value="1"/>
</dbReference>
<dbReference type="GeneID" id="94843926"/>
<dbReference type="OrthoDB" id="161570at2759"/>
<dbReference type="GO" id="GO:0071038">
    <property type="term" value="P:TRAMP-dependent tRNA surveillance pathway"/>
    <property type="evidence" value="ECO:0007669"/>
    <property type="project" value="TreeGrafter"/>
</dbReference>
<dbReference type="GO" id="GO:0031499">
    <property type="term" value="C:TRAMP complex"/>
    <property type="evidence" value="ECO:0007669"/>
    <property type="project" value="TreeGrafter"/>
</dbReference>
<comment type="subcellular location">
    <subcellularLocation>
        <location evidence="1">Nucleus</location>
    </subcellularLocation>
</comment>
<feature type="compositionally biased region" description="Basic and acidic residues" evidence="7">
    <location>
        <begin position="100"/>
        <end position="120"/>
    </location>
</feature>
<evidence type="ECO:0000256" key="1">
    <source>
        <dbReference type="ARBA" id="ARBA00004123"/>
    </source>
</evidence>
<keyword evidence="10" id="KW-1185">Reference proteome</keyword>
<proteinExistence type="predicted"/>
<dbReference type="Proteomes" id="UP000179807">
    <property type="component" value="Unassembled WGS sequence"/>
</dbReference>
<dbReference type="SUPFAM" id="SSF57903">
    <property type="entry name" value="FYVE/PHD zinc finger"/>
    <property type="match status" value="2"/>
</dbReference>
<dbReference type="InterPro" id="IPR019787">
    <property type="entry name" value="Znf_PHD-finger"/>
</dbReference>
<feature type="domain" description="Zinc finger PHD-type" evidence="8">
    <location>
        <begin position="299"/>
        <end position="342"/>
    </location>
</feature>
<evidence type="ECO:0000256" key="4">
    <source>
        <dbReference type="ARBA" id="ARBA00022771"/>
    </source>
</evidence>
<feature type="region of interest" description="Disordered" evidence="7">
    <location>
        <begin position="673"/>
        <end position="712"/>
    </location>
</feature>
<feature type="region of interest" description="Disordered" evidence="7">
    <location>
        <begin position="256"/>
        <end position="276"/>
    </location>
</feature>
<dbReference type="VEuPathDB" id="TrichDB:TRFO_33695"/>
<gene>
    <name evidence="9" type="ORF">TRFO_33695</name>
</gene>
<organism evidence="9 10">
    <name type="scientific">Tritrichomonas foetus</name>
    <dbReference type="NCBI Taxonomy" id="1144522"/>
    <lineage>
        <taxon>Eukaryota</taxon>
        <taxon>Metamonada</taxon>
        <taxon>Parabasalia</taxon>
        <taxon>Tritrichomonadida</taxon>
        <taxon>Tritrichomonadidae</taxon>
        <taxon>Tritrichomonas</taxon>
    </lineage>
</organism>
<feature type="compositionally biased region" description="Polar residues" evidence="7">
    <location>
        <begin position="25"/>
        <end position="43"/>
    </location>
</feature>
<sequence length="772" mass="87897">MSIEEHSSANRLQEDLTDDGMNGHSLDSSKSAAYSDDVNNSAKKQLDIGNVDDAQNSSPDRNSPSKSSDTETATEKLVVEQNQLLDNPKEKIDGSSLNETELKSVDQQNTEKDKNIDKNKNNNIKAETTSNRVSASFQNIVNSNLPKIEVKPSIIANPNLNSNPVNQAQQQQQQQMTQYQQQQIYQQHQIQQQQQIYQQYQQQAVNPHNFNQVSSFLTVKPDPAVNVRFENGNIPTAATVASMMPRSVSVSQFRGSVQVQSPAEPPRRVVPTSSRGSNTLIPPEPAYFEDSQTGKYGIRCVCKKGAAEGLLIQCDSCGFWLHGHCVCMARSTRESFICPFCYGRAIRCHCGQNTRYDMPIVQCQKCKFYVHKNCEDLMFGIVPHNFICRRCGGREYLLPKITLKDNLIPNRTSFIECNRFEILQSIPEGRFRNFVVSDLSKTELSLHETIGRYFQEFAVTFFEDNHEFWKTFVETFTTILMCDKSMVMQAIDAFAYSLLYKTYVGKPYYSNLPTKFGLSESVALRIDSMNLKRMEKPPTPVPLYVDQDGHVRTSQTLDDEQFIVDLPGFLMLSDELNADDGIPSTCFAVTDKEFIVDLEGSSFHYAHNFQRSFHFNTVVKMYRLGDDPRVGLFATRLKGPISEEKGKRGPAVQHDMPLILPFDGEIPFNTPKIEWKERKTKNRPAPKPRNQQNNGYKSKNTNHKHRTVASRRNIKQECPVALSLLSAFCEDIVPPMPFTLLTEKEFAERHKQEEMAKSRHRNHRVRNLSDDD</sequence>
<evidence type="ECO:0000313" key="9">
    <source>
        <dbReference type="EMBL" id="OHS99777.1"/>
    </source>
</evidence>
<dbReference type="GO" id="GO:0071031">
    <property type="term" value="P:nuclear mRNA surveillance of mRNA 3'-end processing"/>
    <property type="evidence" value="ECO:0007669"/>
    <property type="project" value="TreeGrafter"/>
</dbReference>
<protein>
    <recommendedName>
        <fullName evidence="8">Zinc finger PHD-type domain-containing protein</fullName>
    </recommendedName>
</protein>
<feature type="compositionally biased region" description="Basic residues" evidence="7">
    <location>
        <begin position="700"/>
        <end position="712"/>
    </location>
</feature>
<dbReference type="RefSeq" id="XP_068352914.1">
    <property type="nucleotide sequence ID" value="XM_068509222.1"/>
</dbReference>
<dbReference type="GO" id="GO:0071036">
    <property type="term" value="P:nuclear polyadenylation-dependent snoRNA catabolic process"/>
    <property type="evidence" value="ECO:0007669"/>
    <property type="project" value="TreeGrafter"/>
</dbReference>
<dbReference type="InterPro" id="IPR011011">
    <property type="entry name" value="Znf_FYVE_PHD"/>
</dbReference>
<keyword evidence="6" id="KW-0539">Nucleus</keyword>
<evidence type="ECO:0000256" key="7">
    <source>
        <dbReference type="SAM" id="MobiDB-lite"/>
    </source>
</evidence>
<evidence type="ECO:0000313" key="10">
    <source>
        <dbReference type="Proteomes" id="UP000179807"/>
    </source>
</evidence>
<dbReference type="GO" id="GO:0003723">
    <property type="term" value="F:RNA binding"/>
    <property type="evidence" value="ECO:0007669"/>
    <property type="project" value="TreeGrafter"/>
</dbReference>
<reference evidence="9" key="1">
    <citation type="submission" date="2016-10" db="EMBL/GenBank/DDBJ databases">
        <authorList>
            <person name="Benchimol M."/>
            <person name="Almeida L.G."/>
            <person name="Vasconcelos A.T."/>
            <person name="Perreira-Neves A."/>
            <person name="Rosa I.A."/>
            <person name="Tasca T."/>
            <person name="Bogo M.R."/>
            <person name="de Souza W."/>
        </authorList>
    </citation>
    <scope>NUCLEOTIDE SEQUENCE [LARGE SCALE GENOMIC DNA]</scope>
    <source>
        <strain evidence="9">K</strain>
    </source>
</reference>
<dbReference type="EMBL" id="MLAK01000987">
    <property type="protein sequence ID" value="OHS99777.1"/>
    <property type="molecule type" value="Genomic_DNA"/>
</dbReference>
<dbReference type="AlphaFoldDB" id="A0A1J4JM58"/>
<keyword evidence="5" id="KW-0862">Zinc</keyword>
<feature type="compositionally biased region" description="Low complexity" evidence="7">
    <location>
        <begin position="56"/>
        <end position="67"/>
    </location>
</feature>
<dbReference type="SMART" id="SM00249">
    <property type="entry name" value="PHD"/>
    <property type="match status" value="2"/>
</dbReference>
<evidence type="ECO:0000256" key="5">
    <source>
        <dbReference type="ARBA" id="ARBA00022833"/>
    </source>
</evidence>
<dbReference type="PROSITE" id="PS01359">
    <property type="entry name" value="ZF_PHD_1"/>
    <property type="match status" value="1"/>
</dbReference>
<dbReference type="InterPro" id="IPR013083">
    <property type="entry name" value="Znf_RING/FYVE/PHD"/>
</dbReference>
<feature type="region of interest" description="Disordered" evidence="7">
    <location>
        <begin position="1"/>
        <end position="130"/>
    </location>
</feature>
<feature type="region of interest" description="Disordered" evidence="7">
    <location>
        <begin position="751"/>
        <end position="772"/>
    </location>
</feature>
<evidence type="ECO:0000256" key="6">
    <source>
        <dbReference type="ARBA" id="ARBA00023242"/>
    </source>
</evidence>
<feature type="domain" description="Zinc finger PHD-type" evidence="8">
    <location>
        <begin position="347"/>
        <end position="392"/>
    </location>
</feature>
<keyword evidence="2" id="KW-0479">Metal-binding</keyword>
<dbReference type="PANTHER" id="PTHR46543:SF2">
    <property type="entry name" value="AGAP013096-PA"/>
    <property type="match status" value="1"/>
</dbReference>
<dbReference type="PANTHER" id="PTHR46543">
    <property type="entry name" value="ZINC FINGER CCHC DOMAIN-CONTAINING PROTEIN 7"/>
    <property type="match status" value="1"/>
</dbReference>
<accession>A0A1J4JM58</accession>
<name>A0A1J4JM58_9EUKA</name>
<dbReference type="GO" id="GO:0008270">
    <property type="term" value="F:zinc ion binding"/>
    <property type="evidence" value="ECO:0007669"/>
    <property type="project" value="UniProtKB-KW"/>
</dbReference>
<evidence type="ECO:0000256" key="2">
    <source>
        <dbReference type="ARBA" id="ARBA00022723"/>
    </source>
</evidence>
<dbReference type="SUPFAM" id="SSF81995">
    <property type="entry name" value="beta-sandwich domain of Sec23/24"/>
    <property type="match status" value="1"/>
</dbReference>
<keyword evidence="3" id="KW-0677">Repeat</keyword>
<feature type="compositionally biased region" description="Polar residues" evidence="7">
    <location>
        <begin position="689"/>
        <end position="699"/>
    </location>
</feature>
<dbReference type="InterPro" id="IPR019786">
    <property type="entry name" value="Zinc_finger_PHD-type_CS"/>
</dbReference>
<dbReference type="Gene3D" id="3.30.40.10">
    <property type="entry name" value="Zinc/RING finger domain, C3HC4 (zinc finger)"/>
    <property type="match status" value="2"/>
</dbReference>
<keyword evidence="4" id="KW-0863">Zinc-finger</keyword>
<evidence type="ECO:0000256" key="3">
    <source>
        <dbReference type="ARBA" id="ARBA00022737"/>
    </source>
</evidence>
<feature type="compositionally biased region" description="Basic and acidic residues" evidence="7">
    <location>
        <begin position="1"/>
        <end position="14"/>
    </location>
</feature>
<dbReference type="InterPro" id="IPR001965">
    <property type="entry name" value="Znf_PHD"/>
</dbReference>
<dbReference type="GO" id="GO:0071039">
    <property type="term" value="P:nuclear polyadenylation-dependent CUT catabolic process"/>
    <property type="evidence" value="ECO:0007669"/>
    <property type="project" value="TreeGrafter"/>
</dbReference>
<evidence type="ECO:0000259" key="8">
    <source>
        <dbReference type="SMART" id="SM00249"/>
    </source>
</evidence>
<dbReference type="GO" id="GO:0071035">
    <property type="term" value="P:nuclear polyadenylation-dependent rRNA catabolic process"/>
    <property type="evidence" value="ECO:0007669"/>
    <property type="project" value="TreeGrafter"/>
</dbReference>